<dbReference type="InterPro" id="IPR032675">
    <property type="entry name" value="LRR_dom_sf"/>
</dbReference>
<dbReference type="PANTHER" id="PTHR38926:SF81">
    <property type="entry name" value="F-BOX DOMAIN-CONTAINING PROTEIN"/>
    <property type="match status" value="1"/>
</dbReference>
<dbReference type="SUPFAM" id="SSF81383">
    <property type="entry name" value="F-box domain"/>
    <property type="match status" value="1"/>
</dbReference>
<accession>A0A0K9PP33</accession>
<organism evidence="1 2">
    <name type="scientific">Zostera marina</name>
    <name type="common">Eelgrass</name>
    <dbReference type="NCBI Taxonomy" id="29655"/>
    <lineage>
        <taxon>Eukaryota</taxon>
        <taxon>Viridiplantae</taxon>
        <taxon>Streptophyta</taxon>
        <taxon>Embryophyta</taxon>
        <taxon>Tracheophyta</taxon>
        <taxon>Spermatophyta</taxon>
        <taxon>Magnoliopsida</taxon>
        <taxon>Liliopsida</taxon>
        <taxon>Zosteraceae</taxon>
        <taxon>Zostera</taxon>
    </lineage>
</organism>
<dbReference type="Gene3D" id="3.80.10.10">
    <property type="entry name" value="Ribonuclease Inhibitor"/>
    <property type="match status" value="2"/>
</dbReference>
<dbReference type="GO" id="GO:1905761">
    <property type="term" value="F:SCF ubiquitin ligase complex binding"/>
    <property type="evidence" value="ECO:0000318"/>
    <property type="project" value="GO_Central"/>
</dbReference>
<reference evidence="2" key="1">
    <citation type="journal article" date="2016" name="Nature">
        <title>The genome of the seagrass Zostera marina reveals angiosperm adaptation to the sea.</title>
        <authorList>
            <person name="Olsen J.L."/>
            <person name="Rouze P."/>
            <person name="Verhelst B."/>
            <person name="Lin Y.-C."/>
            <person name="Bayer T."/>
            <person name="Collen J."/>
            <person name="Dattolo E."/>
            <person name="De Paoli E."/>
            <person name="Dittami S."/>
            <person name="Maumus F."/>
            <person name="Michel G."/>
            <person name="Kersting A."/>
            <person name="Lauritano C."/>
            <person name="Lohaus R."/>
            <person name="Toepel M."/>
            <person name="Tonon T."/>
            <person name="Vanneste K."/>
            <person name="Amirebrahimi M."/>
            <person name="Brakel J."/>
            <person name="Bostroem C."/>
            <person name="Chovatia M."/>
            <person name="Grimwood J."/>
            <person name="Jenkins J.W."/>
            <person name="Jueterbock A."/>
            <person name="Mraz A."/>
            <person name="Stam W.T."/>
            <person name="Tice H."/>
            <person name="Bornberg-Bauer E."/>
            <person name="Green P.J."/>
            <person name="Pearson G.A."/>
            <person name="Procaccini G."/>
            <person name="Duarte C.M."/>
            <person name="Schmutz J."/>
            <person name="Reusch T.B.H."/>
            <person name="Van de Peer Y."/>
        </authorList>
    </citation>
    <scope>NUCLEOTIDE SEQUENCE [LARGE SCALE GENOMIC DNA]</scope>
    <source>
        <strain evidence="2">cv. Finnish</strain>
    </source>
</reference>
<evidence type="ECO:0008006" key="3">
    <source>
        <dbReference type="Google" id="ProtNLM"/>
    </source>
</evidence>
<evidence type="ECO:0000313" key="1">
    <source>
        <dbReference type="EMBL" id="KMZ70726.1"/>
    </source>
</evidence>
<protein>
    <recommendedName>
        <fullName evidence="3">F-box domain-containing protein</fullName>
    </recommendedName>
</protein>
<dbReference type="Proteomes" id="UP000036987">
    <property type="component" value="Unassembled WGS sequence"/>
</dbReference>
<dbReference type="PANTHER" id="PTHR38926">
    <property type="entry name" value="F-BOX DOMAIN CONTAINING PROTEIN, EXPRESSED"/>
    <property type="match status" value="1"/>
</dbReference>
<keyword evidence="2" id="KW-1185">Reference proteome</keyword>
<dbReference type="OrthoDB" id="764588at2759"/>
<dbReference type="OMA" id="YEWRWTE"/>
<dbReference type="EMBL" id="LFYR01000714">
    <property type="protein sequence ID" value="KMZ70726.1"/>
    <property type="molecule type" value="Genomic_DNA"/>
</dbReference>
<dbReference type="Gene3D" id="1.20.1280.50">
    <property type="match status" value="1"/>
</dbReference>
<proteinExistence type="predicted"/>
<dbReference type="InterPro" id="IPR036047">
    <property type="entry name" value="F-box-like_dom_sf"/>
</dbReference>
<dbReference type="AlphaFoldDB" id="A0A0K9PP33"/>
<comment type="caution">
    <text evidence="1">The sequence shown here is derived from an EMBL/GenBank/DDBJ whole genome shotgun (WGS) entry which is preliminary data.</text>
</comment>
<dbReference type="STRING" id="29655.A0A0K9PP33"/>
<gene>
    <name evidence="1" type="ORF">ZOSMA_195G00220</name>
</gene>
<sequence length="340" mass="38447">MNGAVSEVIVIKDDDEDGGIEAFEEEREKEIVFIDSDDDLWDWDSDEIMEDQEIGGGRVSDDMDTAMVERHDNREWGELAIDLLVQIFNRLPADEVMRSAALVCTSWTKAIFWKEYQCWTQINLKEWCRRVNCTDVIDLAIGRLLDLCTSFSLRSISAYRIGSHSFFQVASRGQNISVLRIPMSLLVDDTSIIASASSLPRLEVLDISYCINITHQGMHAIGTNCSKLVKLQRNMPPPEPQVHPPENGNLTVDEEEALAIAYTMPCLQYLELCFGLFTDTALLDIVSRCMALKVLDIRGCWSVDMDEIELNRKCSAIAEFKGPRDHLINDSSEDDDSDHD</sequence>
<name>A0A0K9PP33_ZOSMR</name>
<evidence type="ECO:0000313" key="2">
    <source>
        <dbReference type="Proteomes" id="UP000036987"/>
    </source>
</evidence>
<dbReference type="SUPFAM" id="SSF52047">
    <property type="entry name" value="RNI-like"/>
    <property type="match status" value="1"/>
</dbReference>